<reference evidence="3 4" key="1">
    <citation type="submission" date="2019-07" db="EMBL/GenBank/DDBJ databases">
        <title>De Novo Assembly of kiwifruit Actinidia rufa.</title>
        <authorList>
            <person name="Sugita-Konishi S."/>
            <person name="Sato K."/>
            <person name="Mori E."/>
            <person name="Abe Y."/>
            <person name="Kisaki G."/>
            <person name="Hamano K."/>
            <person name="Suezawa K."/>
            <person name="Otani M."/>
            <person name="Fukuda T."/>
            <person name="Manabe T."/>
            <person name="Gomi K."/>
            <person name="Tabuchi M."/>
            <person name="Akimitsu K."/>
            <person name="Kataoka I."/>
        </authorList>
    </citation>
    <scope>NUCLEOTIDE SEQUENCE [LARGE SCALE GENOMIC DNA]</scope>
    <source>
        <strain evidence="4">cv. Fuchu</strain>
    </source>
</reference>
<dbReference type="CDD" id="cd22744">
    <property type="entry name" value="OTU"/>
    <property type="match status" value="1"/>
</dbReference>
<accession>A0A7J0FIS7</accession>
<feature type="active site" description="Nucleophile" evidence="1">
    <location>
        <position position="607"/>
    </location>
</feature>
<dbReference type="OrthoDB" id="10248475at2759"/>
<dbReference type="Proteomes" id="UP000585474">
    <property type="component" value="Unassembled WGS sequence"/>
</dbReference>
<keyword evidence="4" id="KW-1185">Reference proteome</keyword>
<dbReference type="InterPro" id="IPR052419">
    <property type="entry name" value="5_3-deoxyribonucleotidase-like"/>
</dbReference>
<dbReference type="InterPro" id="IPR036412">
    <property type="entry name" value="HAD-like_sf"/>
</dbReference>
<sequence length="804" mass="91915">MRHGTRSLIHQHSGLTSRNGKSCTREYRRFDGVLKYLEETWLHPYKERFVSAWVDTCMHLGSNSSQRAESAHARLKLYLGDTMSSLQTSFEKIHKMLIVQLGDIKKSFERSINIPRHKHLHDDIFSQVRCQISLEAMELISSQLQCVEEASHQLAGKCNCSIKIVYALPCEHDLAHYRYFSIPIPLQSIDAHWRRLSMHVHEFKDEGVRPNRTSHVVEILDGMDPQMREHMIDRFIDMANPSQSTIRAPSYNTEHKGRPKGKDEQSRRHSFSSFEHASTSGSRVTKPTSRSRGRGRHGKGLGVRSPPIHDTYIEKLPVALQRYISHTVDVQPDGHCGFRAIAALIGYGEEGWAQVRFDLMEKIQQNKYLYDQLYPDRNLVANLLFSLNWFEPWAPEMYWMDSMPLGIVIASRYNLVLHTFGEHVGSCFTHLPLRTPPIPNQQRLEIAIAHVGNHFVQVFLHPHYPVPPIPMWWWQHSSYEAKGWAARLIPPDFLFSQHISMALISNVAPTPVKGLITTRIIIIRRRRTATTSTSTSTCSSSNHLHHHNAFRDSCALGDSGIGLEDDCSATAAAANQLISGYSAAYHRGSPLGFPAQAIPDKIVVAVDVDEVLGNFISALNRFIADRYSLNHSLSEYHVYEFFKIWNCSRDEADIRVHEFFKTSYFKTGIHPIPGARQALQKLSRFCNLSVVTSRQNAIKDHTINWIEKHYPGLFQEIHFGNHFALEGQPRPKSDICRSLGAKVLIDDNPRYAIECAEVGIRVLLFDYENSYPWCKIDSVDQHPLVTKVNSWEDVEHQLVSWIVS</sequence>
<evidence type="ECO:0000256" key="2">
    <source>
        <dbReference type="SAM" id="MobiDB-lite"/>
    </source>
</evidence>
<feature type="compositionally biased region" description="Basic and acidic residues" evidence="2">
    <location>
        <begin position="253"/>
        <end position="267"/>
    </location>
</feature>
<dbReference type="GO" id="GO:0009264">
    <property type="term" value="P:deoxyribonucleotide catabolic process"/>
    <property type="evidence" value="ECO:0007669"/>
    <property type="project" value="InterPro"/>
</dbReference>
<feature type="compositionally biased region" description="Polar residues" evidence="2">
    <location>
        <begin position="8"/>
        <end position="20"/>
    </location>
</feature>
<feature type="active site" description="Proton donor" evidence="1">
    <location>
        <position position="609"/>
    </location>
</feature>
<evidence type="ECO:0000256" key="1">
    <source>
        <dbReference type="PIRSR" id="PIRSR610708-1"/>
    </source>
</evidence>
<dbReference type="InterPro" id="IPR023214">
    <property type="entry name" value="HAD_sf"/>
</dbReference>
<dbReference type="EMBL" id="BJWL01000012">
    <property type="protein sequence ID" value="GFY98592.1"/>
    <property type="molecule type" value="Genomic_DNA"/>
</dbReference>
<dbReference type="PANTHER" id="PTHR35134">
    <property type="entry name" value="NUCLEOTIDASE YQFW-RELATED"/>
    <property type="match status" value="1"/>
</dbReference>
<dbReference type="Pfam" id="PF06941">
    <property type="entry name" value="NT5C"/>
    <property type="match status" value="1"/>
</dbReference>
<dbReference type="AlphaFoldDB" id="A0A7J0FIS7"/>
<feature type="region of interest" description="Disordered" evidence="2">
    <location>
        <begin position="1"/>
        <end position="20"/>
    </location>
</feature>
<gene>
    <name evidence="3" type="ORF">Acr_12g0011330</name>
</gene>
<proteinExistence type="predicted"/>
<dbReference type="GO" id="GO:0008253">
    <property type="term" value="F:5'-nucleotidase activity"/>
    <property type="evidence" value="ECO:0007669"/>
    <property type="project" value="InterPro"/>
</dbReference>
<name>A0A7J0FIS7_9ERIC</name>
<dbReference type="Gene3D" id="3.40.50.1000">
    <property type="entry name" value="HAD superfamily/HAD-like"/>
    <property type="match status" value="1"/>
</dbReference>
<evidence type="ECO:0000313" key="4">
    <source>
        <dbReference type="Proteomes" id="UP000585474"/>
    </source>
</evidence>
<feature type="compositionally biased region" description="Polar residues" evidence="2">
    <location>
        <begin position="243"/>
        <end position="252"/>
    </location>
</feature>
<dbReference type="InterPro" id="IPR010708">
    <property type="entry name" value="5'(3')-deoxyribonucleotidase"/>
</dbReference>
<feature type="compositionally biased region" description="Basic residues" evidence="2">
    <location>
        <begin position="289"/>
        <end position="299"/>
    </location>
</feature>
<comment type="caution">
    <text evidence="3">The sequence shown here is derived from an EMBL/GenBank/DDBJ whole genome shotgun (WGS) entry which is preliminary data.</text>
</comment>
<protein>
    <submittedName>
        <fullName evidence="3">Haloacid dehalogenase-like hydrolase (HAD) superfamily protein</fullName>
    </submittedName>
</protein>
<dbReference type="PANTHER" id="PTHR35134:SF2">
    <property type="entry name" value="NUCLEOTIDASE YQFW-RELATED"/>
    <property type="match status" value="1"/>
</dbReference>
<keyword evidence="3" id="KW-0378">Hydrolase</keyword>
<feature type="compositionally biased region" description="Polar residues" evidence="2">
    <location>
        <begin position="271"/>
        <end position="288"/>
    </location>
</feature>
<organism evidence="3 4">
    <name type="scientific">Actinidia rufa</name>
    <dbReference type="NCBI Taxonomy" id="165716"/>
    <lineage>
        <taxon>Eukaryota</taxon>
        <taxon>Viridiplantae</taxon>
        <taxon>Streptophyta</taxon>
        <taxon>Embryophyta</taxon>
        <taxon>Tracheophyta</taxon>
        <taxon>Spermatophyta</taxon>
        <taxon>Magnoliopsida</taxon>
        <taxon>eudicotyledons</taxon>
        <taxon>Gunneridae</taxon>
        <taxon>Pentapetalae</taxon>
        <taxon>asterids</taxon>
        <taxon>Ericales</taxon>
        <taxon>Actinidiaceae</taxon>
        <taxon>Actinidia</taxon>
    </lineage>
</organism>
<evidence type="ECO:0000313" key="3">
    <source>
        <dbReference type="EMBL" id="GFY98592.1"/>
    </source>
</evidence>
<feature type="region of interest" description="Disordered" evidence="2">
    <location>
        <begin position="243"/>
        <end position="308"/>
    </location>
</feature>
<dbReference type="SUPFAM" id="SSF56784">
    <property type="entry name" value="HAD-like"/>
    <property type="match status" value="1"/>
</dbReference>